<sequence length="793" mass="89395">MRRWPPRPPVAARRRAAAAAPADELVVQHNRSLNALLRDGRYNAARRLFDALPARSVVTWNSFLAALARGHDVRAARDFFDAMPVRDAVSWNTLLAAYSGSPHPDHVAAARRLFDEMPQRDVVSWNTLLGLHARRGLMDEAQKLFDEMPQRNSTSWNTMVTGFFTAGQVKKALDLFDAMPVKDSASLSTLVSGFIKNGQLHEADLLLTKRLRVMNMDKAVDAYNTLIAAYGQAGRVTDARRLFDMIPKVQCQHNMLKRRVFERNVISWNSMMMCYIKAGDVCSARTLFDDMPVKDLFSWNTMISGYTQMSDMKEAERLFWEIPYPDPVSWNLIIQGFIQKGEANHARGFFDMMPERVTISWNTMISGYEKNGDYVSTVKLFSEMLQVGEVPDRHTFSSVLAACASLPMLRLGAQIHQLVEKSFVPDTAISNALITMYARCGTLNDAEAIFKHMHTQKDLVSWNALIGGYEHHGCATKALQLFKDMRRAKVRPTHITFVSLLSACVSAGLVSEGWMVFNTMVHEYGIVARVEHYAALVNLIGRNGQLDDALEVINSMPMAPDRYVWGSFLGACMAKKNAILAQMAAKELSKINPDSSAPYALCKLAVTQSKKLGDEFDAINDLVTYWEEMEQSENKRGEGEKGLPLLCSGEEKRATSKIMRGDDARSLTFELVSRYFYMPITQAARELNVGLTLLKKRCRQLGIPRWPHRKMKSLQALIDNVQALQEASKTNGEEQLRMLVETLQQERKLLEQKPCVELEEKTKRLRQACFKASYKKRRLLAPEAGEASASPSR</sequence>
<evidence type="ECO:0000256" key="1">
    <source>
        <dbReference type="ARBA" id="ARBA00023015"/>
    </source>
</evidence>
<feature type="repeat" description="PPR" evidence="5">
    <location>
        <begin position="264"/>
        <end position="298"/>
    </location>
</feature>
<feature type="repeat" description="PPR" evidence="5">
    <location>
        <begin position="219"/>
        <end position="253"/>
    </location>
</feature>
<keyword evidence="2" id="KW-0238">DNA-binding</keyword>
<evidence type="ECO:0000256" key="4">
    <source>
        <dbReference type="ARBA" id="ARBA00023242"/>
    </source>
</evidence>
<dbReference type="PANTHER" id="PTHR47926:SF468">
    <property type="entry name" value="PENTATRICOPEPTIDE REPEAT-CONTAINING PROTEIN"/>
    <property type="match status" value="1"/>
</dbReference>
<dbReference type="InterPro" id="IPR002885">
    <property type="entry name" value="PPR_rpt"/>
</dbReference>
<evidence type="ECO:0000256" key="2">
    <source>
        <dbReference type="ARBA" id="ARBA00023125"/>
    </source>
</evidence>
<dbReference type="AlphaFoldDB" id="A0A8J5T1G1"/>
<reference evidence="7" key="1">
    <citation type="journal article" date="2021" name="bioRxiv">
        <title>Whole Genome Assembly and Annotation of Northern Wild Rice, Zizania palustris L., Supports a Whole Genome Duplication in the Zizania Genus.</title>
        <authorList>
            <person name="Haas M."/>
            <person name="Kono T."/>
            <person name="Macchietto M."/>
            <person name="Millas R."/>
            <person name="McGilp L."/>
            <person name="Shao M."/>
            <person name="Duquette J."/>
            <person name="Hirsch C.N."/>
            <person name="Kimball J."/>
        </authorList>
    </citation>
    <scope>NUCLEOTIDE SEQUENCE</scope>
    <source>
        <tissue evidence="7">Fresh leaf tissue</tissue>
    </source>
</reference>
<dbReference type="FunFam" id="1.25.40.10:FF:000090">
    <property type="entry name" value="Pentatricopeptide repeat-containing protein, chloroplastic"/>
    <property type="match status" value="1"/>
</dbReference>
<gene>
    <name evidence="7" type="ORF">GUJ93_ZPchr0006g41930</name>
</gene>
<organism evidence="7 8">
    <name type="scientific">Zizania palustris</name>
    <name type="common">Northern wild rice</name>
    <dbReference type="NCBI Taxonomy" id="103762"/>
    <lineage>
        <taxon>Eukaryota</taxon>
        <taxon>Viridiplantae</taxon>
        <taxon>Streptophyta</taxon>
        <taxon>Embryophyta</taxon>
        <taxon>Tracheophyta</taxon>
        <taxon>Spermatophyta</taxon>
        <taxon>Magnoliopsida</taxon>
        <taxon>Liliopsida</taxon>
        <taxon>Poales</taxon>
        <taxon>Poaceae</taxon>
        <taxon>BOP clade</taxon>
        <taxon>Oryzoideae</taxon>
        <taxon>Oryzeae</taxon>
        <taxon>Zizaniinae</taxon>
        <taxon>Zizania</taxon>
    </lineage>
</organism>
<dbReference type="Proteomes" id="UP000729402">
    <property type="component" value="Unassembled WGS sequence"/>
</dbReference>
<dbReference type="InterPro" id="IPR003035">
    <property type="entry name" value="RWP-RK_dom"/>
</dbReference>
<dbReference type="Pfam" id="PF02042">
    <property type="entry name" value="RWP-RK"/>
    <property type="match status" value="1"/>
</dbReference>
<protein>
    <recommendedName>
        <fullName evidence="6">RWP-RK domain-containing protein</fullName>
    </recommendedName>
</protein>
<evidence type="ECO:0000256" key="5">
    <source>
        <dbReference type="PROSITE-ProRule" id="PRU00708"/>
    </source>
</evidence>
<dbReference type="NCBIfam" id="TIGR00756">
    <property type="entry name" value="PPR"/>
    <property type="match status" value="8"/>
</dbReference>
<dbReference type="PANTHER" id="PTHR47926">
    <property type="entry name" value="PENTATRICOPEPTIDE REPEAT-CONTAINING PROTEIN"/>
    <property type="match status" value="1"/>
</dbReference>
<dbReference type="PROSITE" id="PS51519">
    <property type="entry name" value="RWP_RK"/>
    <property type="match status" value="1"/>
</dbReference>
<dbReference type="FunFam" id="1.25.40.10:FF:003722">
    <property type="entry name" value="Os06g0228900 protein"/>
    <property type="match status" value="1"/>
</dbReference>
<keyword evidence="3" id="KW-0804">Transcription</keyword>
<dbReference type="PROSITE" id="PS51375">
    <property type="entry name" value="PPR"/>
    <property type="match status" value="6"/>
</dbReference>
<dbReference type="GO" id="GO:0009451">
    <property type="term" value="P:RNA modification"/>
    <property type="evidence" value="ECO:0007669"/>
    <property type="project" value="InterPro"/>
</dbReference>
<dbReference type="InterPro" id="IPR046960">
    <property type="entry name" value="PPR_At4g14850-like_plant"/>
</dbReference>
<keyword evidence="1" id="KW-0805">Transcription regulation</keyword>
<feature type="repeat" description="PPR" evidence="5">
    <location>
        <begin position="357"/>
        <end position="391"/>
    </location>
</feature>
<dbReference type="Pfam" id="PF01535">
    <property type="entry name" value="PPR"/>
    <property type="match status" value="9"/>
</dbReference>
<feature type="domain" description="RWP-RK" evidence="6">
    <location>
        <begin position="646"/>
        <end position="734"/>
    </location>
</feature>
<feature type="repeat" description="PPR" evidence="5">
    <location>
        <begin position="326"/>
        <end position="356"/>
    </location>
</feature>
<evidence type="ECO:0000259" key="6">
    <source>
        <dbReference type="PROSITE" id="PS51519"/>
    </source>
</evidence>
<evidence type="ECO:0000313" key="8">
    <source>
        <dbReference type="Proteomes" id="UP000729402"/>
    </source>
</evidence>
<name>A0A8J5T1G1_ZIZPA</name>
<feature type="repeat" description="PPR" evidence="5">
    <location>
        <begin position="121"/>
        <end position="155"/>
    </location>
</feature>
<dbReference type="GO" id="GO:0003677">
    <property type="term" value="F:DNA binding"/>
    <property type="evidence" value="ECO:0007669"/>
    <property type="project" value="UniProtKB-KW"/>
</dbReference>
<accession>A0A8J5T1G1</accession>
<evidence type="ECO:0000313" key="7">
    <source>
        <dbReference type="EMBL" id="KAG8076364.1"/>
    </source>
</evidence>
<reference evidence="7" key="2">
    <citation type="submission" date="2021-02" db="EMBL/GenBank/DDBJ databases">
        <authorList>
            <person name="Kimball J.A."/>
            <person name="Haas M.W."/>
            <person name="Macchietto M."/>
            <person name="Kono T."/>
            <person name="Duquette J."/>
            <person name="Shao M."/>
        </authorList>
    </citation>
    <scope>NUCLEOTIDE SEQUENCE</scope>
    <source>
        <tissue evidence="7">Fresh leaf tissue</tissue>
    </source>
</reference>
<feature type="repeat" description="PPR" evidence="5">
    <location>
        <begin position="458"/>
        <end position="492"/>
    </location>
</feature>
<dbReference type="EMBL" id="JAAALK010000283">
    <property type="protein sequence ID" value="KAG8076364.1"/>
    <property type="molecule type" value="Genomic_DNA"/>
</dbReference>
<evidence type="ECO:0000256" key="3">
    <source>
        <dbReference type="ARBA" id="ARBA00023163"/>
    </source>
</evidence>
<dbReference type="GO" id="GO:0003723">
    <property type="term" value="F:RNA binding"/>
    <property type="evidence" value="ECO:0007669"/>
    <property type="project" value="InterPro"/>
</dbReference>
<keyword evidence="4" id="KW-0539">Nucleus</keyword>
<proteinExistence type="predicted"/>
<keyword evidence="8" id="KW-1185">Reference proteome</keyword>
<comment type="caution">
    <text evidence="7">The sequence shown here is derived from an EMBL/GenBank/DDBJ whole genome shotgun (WGS) entry which is preliminary data.</text>
</comment>
<dbReference type="Pfam" id="PF13041">
    <property type="entry name" value="PPR_2"/>
    <property type="match status" value="3"/>
</dbReference>
<dbReference type="OrthoDB" id="185373at2759"/>